<dbReference type="EMBL" id="JAQIZT010000014">
    <property type="protein sequence ID" value="KAJ6972659.1"/>
    <property type="molecule type" value="Genomic_DNA"/>
</dbReference>
<accession>A0AAD6LU06</accession>
<name>A0AAD6LU06_9ROSI</name>
<reference evidence="1" key="1">
    <citation type="journal article" date="2023" name="Mol. Ecol. Resour.">
        <title>Chromosome-level genome assembly of a triploid poplar Populus alba 'Berolinensis'.</title>
        <authorList>
            <person name="Chen S."/>
            <person name="Yu Y."/>
            <person name="Wang X."/>
            <person name="Wang S."/>
            <person name="Zhang T."/>
            <person name="Zhou Y."/>
            <person name="He R."/>
            <person name="Meng N."/>
            <person name="Wang Y."/>
            <person name="Liu W."/>
            <person name="Liu Z."/>
            <person name="Liu J."/>
            <person name="Guo Q."/>
            <person name="Huang H."/>
            <person name="Sederoff R.R."/>
            <person name="Wang G."/>
            <person name="Qu G."/>
            <person name="Chen S."/>
        </authorList>
    </citation>
    <scope>NUCLEOTIDE SEQUENCE</scope>
    <source>
        <strain evidence="1">SC-2020</strain>
    </source>
</reference>
<evidence type="ECO:0000313" key="1">
    <source>
        <dbReference type="EMBL" id="KAJ6972659.1"/>
    </source>
</evidence>
<dbReference type="AlphaFoldDB" id="A0AAD6LU06"/>
<comment type="caution">
    <text evidence="1">The sequence shown here is derived from an EMBL/GenBank/DDBJ whole genome shotgun (WGS) entry which is preliminary data.</text>
</comment>
<sequence length="62" mass="7220">MQGMVVLLYIQDFKHPVPSQNLLHSEVRSFEDIRGLSGSHIKPCPPSPYSVYIYIYIYIYIC</sequence>
<evidence type="ECO:0000313" key="2">
    <source>
        <dbReference type="Proteomes" id="UP001164929"/>
    </source>
</evidence>
<dbReference type="Proteomes" id="UP001164929">
    <property type="component" value="Chromosome 14"/>
</dbReference>
<gene>
    <name evidence="1" type="ORF">NC653_033073</name>
</gene>
<organism evidence="1 2">
    <name type="scientific">Populus alba x Populus x berolinensis</name>
    <dbReference type="NCBI Taxonomy" id="444605"/>
    <lineage>
        <taxon>Eukaryota</taxon>
        <taxon>Viridiplantae</taxon>
        <taxon>Streptophyta</taxon>
        <taxon>Embryophyta</taxon>
        <taxon>Tracheophyta</taxon>
        <taxon>Spermatophyta</taxon>
        <taxon>Magnoliopsida</taxon>
        <taxon>eudicotyledons</taxon>
        <taxon>Gunneridae</taxon>
        <taxon>Pentapetalae</taxon>
        <taxon>rosids</taxon>
        <taxon>fabids</taxon>
        <taxon>Malpighiales</taxon>
        <taxon>Salicaceae</taxon>
        <taxon>Saliceae</taxon>
        <taxon>Populus</taxon>
    </lineage>
</organism>
<keyword evidence="2" id="KW-1185">Reference proteome</keyword>
<proteinExistence type="predicted"/>
<protein>
    <submittedName>
        <fullName evidence="1">Uncharacterized protein</fullName>
    </submittedName>
</protein>